<protein>
    <submittedName>
        <fullName evidence="2">Uncharacterized protein</fullName>
    </submittedName>
</protein>
<dbReference type="Proteomes" id="UP000219167">
    <property type="component" value="Unassembled WGS sequence"/>
</dbReference>
<accession>A0A285V299</accession>
<name>A0A285V299_9HYPH</name>
<reference evidence="2 3" key="1">
    <citation type="submission" date="2017-08" db="EMBL/GenBank/DDBJ databases">
        <authorList>
            <person name="de Groot N.N."/>
        </authorList>
    </citation>
    <scope>NUCLEOTIDE SEQUENCE [LARGE SCALE GENOMIC DNA]</scope>
    <source>
        <strain evidence="2 3">JC85</strain>
    </source>
</reference>
<dbReference type="RefSeq" id="WP_097143282.1">
    <property type="nucleotide sequence ID" value="NZ_OBQD01000040.1"/>
</dbReference>
<keyword evidence="1" id="KW-1133">Transmembrane helix</keyword>
<keyword evidence="1" id="KW-0472">Membrane</keyword>
<dbReference type="OrthoDB" id="9955222at2"/>
<proteinExistence type="predicted"/>
<evidence type="ECO:0000256" key="1">
    <source>
        <dbReference type="SAM" id="Phobius"/>
    </source>
</evidence>
<organism evidence="2 3">
    <name type="scientific">Rhizobium subbaraonis</name>
    <dbReference type="NCBI Taxonomy" id="908946"/>
    <lineage>
        <taxon>Bacteria</taxon>
        <taxon>Pseudomonadati</taxon>
        <taxon>Pseudomonadota</taxon>
        <taxon>Alphaproteobacteria</taxon>
        <taxon>Hyphomicrobiales</taxon>
        <taxon>Rhizobiaceae</taxon>
        <taxon>Rhizobium/Agrobacterium group</taxon>
        <taxon>Rhizobium</taxon>
    </lineage>
</organism>
<sequence>MVRILAQAILSAAGVVVALFVSRDAVGFPVYEMVGALLLIAALAVIVWYGPRVVKALFGPRSKE</sequence>
<evidence type="ECO:0000313" key="2">
    <source>
        <dbReference type="EMBL" id="SOC48143.1"/>
    </source>
</evidence>
<gene>
    <name evidence="2" type="ORF">SAMN05892877_14013</name>
</gene>
<keyword evidence="3" id="KW-1185">Reference proteome</keyword>
<dbReference type="AlphaFoldDB" id="A0A285V299"/>
<evidence type="ECO:0000313" key="3">
    <source>
        <dbReference type="Proteomes" id="UP000219167"/>
    </source>
</evidence>
<keyword evidence="1" id="KW-0812">Transmembrane</keyword>
<dbReference type="EMBL" id="OBQD01000040">
    <property type="protein sequence ID" value="SOC48143.1"/>
    <property type="molecule type" value="Genomic_DNA"/>
</dbReference>
<feature type="transmembrane region" description="Helical" evidence="1">
    <location>
        <begin position="33"/>
        <end position="51"/>
    </location>
</feature>